<evidence type="ECO:0000256" key="2">
    <source>
        <dbReference type="ARBA" id="ARBA00022741"/>
    </source>
</evidence>
<keyword evidence="3 5" id="KW-0067">ATP-binding</keyword>
<dbReference type="PROSITE" id="PS50893">
    <property type="entry name" value="ABC_TRANSPORTER_2"/>
    <property type="match status" value="1"/>
</dbReference>
<dbReference type="RefSeq" id="WP_216557201.1">
    <property type="nucleotide sequence ID" value="NZ_JAHLQN010000001.1"/>
</dbReference>
<sequence>MSERVLYVENATMQFGGVVAVDNLNLEVYEGEIVALIGPNGAGKTTAFNVITGVYAPTNGRVEFCGRTIVRNHPQGKMRKTYAGMNPELYTGEYKLEPLSGESDEALESRRALERQRDVDAFTGRVLSPTPDQVTALGMARTFQNIRLWKSQSVFTNVLIGTHLRRTSNLFSATFRLNQKEERAQREKVEHLLDIVGLSDVKDELATSLPYGRQRRLEIARALATEPKLLLLDEPAAGMNPQETDELTEFIGRVRKEFHMTILLIEHHMDLVMDISERIYVLDFGKLIAQGTPAEIQNDQRVIDAYLGVSEDA</sequence>
<dbReference type="InterPro" id="IPR003593">
    <property type="entry name" value="AAA+_ATPase"/>
</dbReference>
<evidence type="ECO:0000256" key="1">
    <source>
        <dbReference type="ARBA" id="ARBA00022448"/>
    </source>
</evidence>
<comment type="caution">
    <text evidence="5">The sequence shown here is derived from an EMBL/GenBank/DDBJ whole genome shotgun (WGS) entry which is preliminary data.</text>
</comment>
<keyword evidence="1" id="KW-0813">Transport</keyword>
<protein>
    <submittedName>
        <fullName evidence="5">ABC transporter ATP-binding protein</fullName>
    </submittedName>
</protein>
<proteinExistence type="predicted"/>
<reference evidence="5 6" key="1">
    <citation type="submission" date="2021-06" db="EMBL/GenBank/DDBJ databases">
        <authorList>
            <person name="Sun Q."/>
            <person name="Li D."/>
        </authorList>
    </citation>
    <scope>NUCLEOTIDE SEQUENCE [LARGE SCALE GENOMIC DNA]</scope>
    <source>
        <strain evidence="5 6">MSJ-2</strain>
    </source>
</reference>
<dbReference type="Pfam" id="PF00005">
    <property type="entry name" value="ABC_tran"/>
    <property type="match status" value="2"/>
</dbReference>
<dbReference type="EMBL" id="JAHLQN010000001">
    <property type="protein sequence ID" value="MBU5625412.1"/>
    <property type="molecule type" value="Genomic_DNA"/>
</dbReference>
<accession>A0ABS6F549</accession>
<evidence type="ECO:0000313" key="5">
    <source>
        <dbReference type="EMBL" id="MBU5625412.1"/>
    </source>
</evidence>
<dbReference type="InterPro" id="IPR032823">
    <property type="entry name" value="BCA_ABC_TP_C"/>
</dbReference>
<keyword evidence="6" id="KW-1185">Reference proteome</keyword>
<dbReference type="Pfam" id="PF12399">
    <property type="entry name" value="BCA_ABC_TP_C"/>
    <property type="match status" value="1"/>
</dbReference>
<keyword evidence="2" id="KW-0547">Nucleotide-binding</keyword>
<dbReference type="InterPro" id="IPR003439">
    <property type="entry name" value="ABC_transporter-like_ATP-bd"/>
</dbReference>
<dbReference type="Proteomes" id="UP000787672">
    <property type="component" value="Unassembled WGS sequence"/>
</dbReference>
<feature type="domain" description="ABC transporter" evidence="4">
    <location>
        <begin position="6"/>
        <end position="309"/>
    </location>
</feature>
<dbReference type="CDD" id="cd03219">
    <property type="entry name" value="ABC_Mj1267_LivG_branched"/>
    <property type="match status" value="1"/>
</dbReference>
<dbReference type="SMART" id="SM00382">
    <property type="entry name" value="AAA"/>
    <property type="match status" value="1"/>
</dbReference>
<gene>
    <name evidence="5" type="ORF">KQI82_00485</name>
</gene>
<dbReference type="GO" id="GO:0005524">
    <property type="term" value="F:ATP binding"/>
    <property type="evidence" value="ECO:0007669"/>
    <property type="project" value="UniProtKB-KW"/>
</dbReference>
<evidence type="ECO:0000259" key="4">
    <source>
        <dbReference type="PROSITE" id="PS50893"/>
    </source>
</evidence>
<evidence type="ECO:0000256" key="3">
    <source>
        <dbReference type="ARBA" id="ARBA00022840"/>
    </source>
</evidence>
<organism evidence="5 6">
    <name type="scientific">Dysosmobacter acutus</name>
    <dbReference type="NCBI Taxonomy" id="2841504"/>
    <lineage>
        <taxon>Bacteria</taxon>
        <taxon>Bacillati</taxon>
        <taxon>Bacillota</taxon>
        <taxon>Clostridia</taxon>
        <taxon>Eubacteriales</taxon>
        <taxon>Oscillospiraceae</taxon>
        <taxon>Dysosmobacter</taxon>
    </lineage>
</organism>
<name>A0ABS6F549_9FIRM</name>
<dbReference type="InterPro" id="IPR051120">
    <property type="entry name" value="ABC_AA/LPS_Transport"/>
</dbReference>
<dbReference type="PANTHER" id="PTHR45772">
    <property type="entry name" value="CONSERVED COMPONENT OF ABC TRANSPORTER FOR NATURAL AMINO ACIDS-RELATED"/>
    <property type="match status" value="1"/>
</dbReference>
<dbReference type="PANTHER" id="PTHR45772:SF7">
    <property type="entry name" value="AMINO ACID ABC TRANSPORTER ATP-BINDING PROTEIN"/>
    <property type="match status" value="1"/>
</dbReference>
<evidence type="ECO:0000313" key="6">
    <source>
        <dbReference type="Proteomes" id="UP000787672"/>
    </source>
</evidence>